<dbReference type="FunFam" id="3.40.30.10:FF:000026">
    <property type="entry name" value="Glutaredoxin 2"/>
    <property type="match status" value="1"/>
</dbReference>
<feature type="signal peptide" evidence="5">
    <location>
        <begin position="1"/>
        <end position="19"/>
    </location>
</feature>
<evidence type="ECO:0000256" key="2">
    <source>
        <dbReference type="ARBA" id="ARBA00022982"/>
    </source>
</evidence>
<dbReference type="AlphaFoldDB" id="A0A9N8H972"/>
<evidence type="ECO:0000256" key="4">
    <source>
        <dbReference type="ARBA" id="ARBA00023284"/>
    </source>
</evidence>
<dbReference type="Pfam" id="PF00462">
    <property type="entry name" value="Glutaredoxin"/>
    <property type="match status" value="1"/>
</dbReference>
<dbReference type="InterPro" id="IPR011899">
    <property type="entry name" value="Glutaredoxin_euk/vir"/>
</dbReference>
<dbReference type="PROSITE" id="PS00195">
    <property type="entry name" value="GLUTAREDOXIN_1"/>
    <property type="match status" value="1"/>
</dbReference>
<keyword evidence="8" id="KW-1185">Reference proteome</keyword>
<dbReference type="InterPro" id="IPR011767">
    <property type="entry name" value="GLR_AS"/>
</dbReference>
<accession>A0A9N8H972</accession>
<dbReference type="InterPro" id="IPR014025">
    <property type="entry name" value="Glutaredoxin_subgr"/>
</dbReference>
<keyword evidence="1" id="KW-0813">Transport</keyword>
<dbReference type="PANTHER" id="PTHR45694:SF18">
    <property type="entry name" value="GLUTAREDOXIN-1-RELATED"/>
    <property type="match status" value="1"/>
</dbReference>
<dbReference type="CDD" id="cd03419">
    <property type="entry name" value="GRX_GRXh_1_2_like"/>
    <property type="match status" value="1"/>
</dbReference>
<evidence type="ECO:0000259" key="6">
    <source>
        <dbReference type="Pfam" id="PF00462"/>
    </source>
</evidence>
<gene>
    <name evidence="7" type="ORF">SEMRO_109_G054620.1</name>
</gene>
<dbReference type="EMBL" id="CAICTM010000108">
    <property type="protein sequence ID" value="CAB9501463.1"/>
    <property type="molecule type" value="Genomic_DNA"/>
</dbReference>
<keyword evidence="5" id="KW-0732">Signal</keyword>
<dbReference type="PANTHER" id="PTHR45694">
    <property type="entry name" value="GLUTAREDOXIN 2"/>
    <property type="match status" value="1"/>
</dbReference>
<proteinExistence type="predicted"/>
<dbReference type="PRINTS" id="PR00160">
    <property type="entry name" value="GLUTAREDOXIN"/>
</dbReference>
<dbReference type="GO" id="GO:0015038">
    <property type="term" value="F:glutathione disulfide oxidoreductase activity"/>
    <property type="evidence" value="ECO:0007669"/>
    <property type="project" value="TreeGrafter"/>
</dbReference>
<dbReference type="Gene3D" id="3.40.30.10">
    <property type="entry name" value="Glutaredoxin"/>
    <property type="match status" value="1"/>
</dbReference>
<protein>
    <submittedName>
        <fullName evidence="7">Glutaredoxin-2, mitochondrial</fullName>
    </submittedName>
</protein>
<name>A0A9N8H972_9STRA</name>
<feature type="chain" id="PRO_5040216453" evidence="5">
    <location>
        <begin position="20"/>
        <end position="139"/>
    </location>
</feature>
<evidence type="ECO:0000256" key="3">
    <source>
        <dbReference type="ARBA" id="ARBA00023157"/>
    </source>
</evidence>
<dbReference type="Proteomes" id="UP001153069">
    <property type="component" value="Unassembled WGS sequence"/>
</dbReference>
<dbReference type="GO" id="GO:0005737">
    <property type="term" value="C:cytoplasm"/>
    <property type="evidence" value="ECO:0007669"/>
    <property type="project" value="TreeGrafter"/>
</dbReference>
<keyword evidence="2" id="KW-0249">Electron transport</keyword>
<reference evidence="7" key="1">
    <citation type="submission" date="2020-06" db="EMBL/GenBank/DDBJ databases">
        <authorList>
            <consortium name="Plant Systems Biology data submission"/>
        </authorList>
    </citation>
    <scope>NUCLEOTIDE SEQUENCE</scope>
    <source>
        <strain evidence="7">D6</strain>
    </source>
</reference>
<evidence type="ECO:0000256" key="5">
    <source>
        <dbReference type="SAM" id="SignalP"/>
    </source>
</evidence>
<evidence type="ECO:0000313" key="8">
    <source>
        <dbReference type="Proteomes" id="UP001153069"/>
    </source>
</evidence>
<evidence type="ECO:0000313" key="7">
    <source>
        <dbReference type="EMBL" id="CAB9501463.1"/>
    </source>
</evidence>
<dbReference type="OrthoDB" id="44061at2759"/>
<keyword evidence="4" id="KW-0676">Redox-active center</keyword>
<organism evidence="7 8">
    <name type="scientific">Seminavis robusta</name>
    <dbReference type="NCBI Taxonomy" id="568900"/>
    <lineage>
        <taxon>Eukaryota</taxon>
        <taxon>Sar</taxon>
        <taxon>Stramenopiles</taxon>
        <taxon>Ochrophyta</taxon>
        <taxon>Bacillariophyta</taxon>
        <taxon>Bacillariophyceae</taxon>
        <taxon>Bacillariophycidae</taxon>
        <taxon>Naviculales</taxon>
        <taxon>Naviculaceae</taxon>
        <taxon>Seminavis</taxon>
    </lineage>
</organism>
<evidence type="ECO:0000256" key="1">
    <source>
        <dbReference type="ARBA" id="ARBA00022448"/>
    </source>
</evidence>
<dbReference type="InterPro" id="IPR036249">
    <property type="entry name" value="Thioredoxin-like_sf"/>
</dbReference>
<feature type="domain" description="Glutaredoxin" evidence="6">
    <location>
        <begin position="55"/>
        <end position="118"/>
    </location>
</feature>
<sequence length="139" mass="14926">MKCSLFTLAASLLVVSSSAFVPPPSNNNGVKNTALNMSLDDPVAFAKGEIESNDVMVFSKSYCPYCDATKKVFDRMDGVDPKIIELDLDDNGPAIQDALLEITGQRTVPNVFVKGTHIGGNDDTQLAAKMGKIKKMLAE</sequence>
<keyword evidence="3" id="KW-1015">Disulfide bond</keyword>
<dbReference type="PROSITE" id="PS51354">
    <property type="entry name" value="GLUTAREDOXIN_2"/>
    <property type="match status" value="1"/>
</dbReference>
<dbReference type="SUPFAM" id="SSF52833">
    <property type="entry name" value="Thioredoxin-like"/>
    <property type="match status" value="1"/>
</dbReference>
<dbReference type="InterPro" id="IPR002109">
    <property type="entry name" value="Glutaredoxin"/>
</dbReference>
<dbReference type="GO" id="GO:0034599">
    <property type="term" value="P:cellular response to oxidative stress"/>
    <property type="evidence" value="ECO:0007669"/>
    <property type="project" value="TreeGrafter"/>
</dbReference>
<comment type="caution">
    <text evidence="7">The sequence shown here is derived from an EMBL/GenBank/DDBJ whole genome shotgun (WGS) entry which is preliminary data.</text>
</comment>
<dbReference type="NCBIfam" id="TIGR02180">
    <property type="entry name" value="GRX_euk"/>
    <property type="match status" value="1"/>
</dbReference>